<dbReference type="Proteomes" id="UP001153365">
    <property type="component" value="Unassembled WGS sequence"/>
</dbReference>
<keyword evidence="8" id="KW-1185">Reference proteome</keyword>
<sequence length="625" mass="69113">MDVGVRVNLPELILSPSFKITNKPTYRRYSWVLTNKTAAFDGYLRNALVINDQFPGPLIEANEGDTLEINVSNQLEQDVSIHWHGIFQKGTPWMDGVAGVTQCSIPVGTSFKYRFTIQEQFGTFWYHAHTANLMADGLVGPLIVHSPRDLLKRGVHFDNDVVFVLMDWYHNMSSVIANQQTSPVGYNNSVAAPSANSGLINGVGFYDCSFAEPSARCQTPQKFLQLNVGSGDRTRIRIIQAGSHAMYRVSTDERTMDVIEADSVGVKGPPGIHRLPIHNGQRYSVVVNTQSDKPGSRFLMRATIDTDCYVEFFLVAPGIDGLARSVRVVINVNERRGASFSPTTDLPSTKDWNDPTGGVCADLDPSSLVPLLRQDAPAKVLGRVFYENSFGSILIPGATGVSGRFFVGGTSWRTFVYQPLLPKMLAGGTNRLNPLDVTALTLPEDGWYDIVINNMDLAIDHIYHLHGVDSMIVASGPGRLTPGQAEMTAFNTTNPLRRDSFIVSGGSFLVLRVQSNNPGVWILHCHIGWHLAGGFAGVIVIQPDKLSKMVLPQENRELCRAKNYINRDQTELGRRQTLDGGMKPKALEKRKNQRSAYVNHPLDAFKIGIETDPLLFDRLVLKTYI</sequence>
<name>A0AAV0BSK6_PHAPC</name>
<evidence type="ECO:0000259" key="6">
    <source>
        <dbReference type="Pfam" id="PF07732"/>
    </source>
</evidence>
<evidence type="ECO:0000313" key="8">
    <source>
        <dbReference type="Proteomes" id="UP001153365"/>
    </source>
</evidence>
<reference evidence="7" key="1">
    <citation type="submission" date="2022-06" db="EMBL/GenBank/DDBJ databases">
        <authorList>
            <consortium name="SYNGENTA / RWTH Aachen University"/>
        </authorList>
    </citation>
    <scope>NUCLEOTIDE SEQUENCE</scope>
</reference>
<accession>A0AAV0BSK6</accession>
<keyword evidence="3" id="KW-0325">Glycoprotein</keyword>
<dbReference type="InterPro" id="IPR011707">
    <property type="entry name" value="Cu-oxidase-like_N"/>
</dbReference>
<dbReference type="PANTHER" id="PTHR11709:SF414">
    <property type="entry name" value="ADR239WP"/>
    <property type="match status" value="1"/>
</dbReference>
<comment type="similarity">
    <text evidence="1">Belongs to the multicopper oxidase family.</text>
</comment>
<dbReference type="Gene3D" id="2.60.40.420">
    <property type="entry name" value="Cupredoxins - blue copper proteins"/>
    <property type="match status" value="3"/>
</dbReference>
<feature type="domain" description="Plastocyanin-like" evidence="6">
    <location>
        <begin position="34"/>
        <end position="148"/>
    </location>
</feature>
<keyword evidence="2" id="KW-0186">Copper</keyword>
<dbReference type="CDD" id="cd13904">
    <property type="entry name" value="CuRO_3_Diphenol_Ox"/>
    <property type="match status" value="1"/>
</dbReference>
<gene>
    <name evidence="7" type="ORF">PPACK8108_LOCUS24480</name>
</gene>
<dbReference type="SUPFAM" id="SSF49503">
    <property type="entry name" value="Cupredoxins"/>
    <property type="match status" value="3"/>
</dbReference>
<evidence type="ECO:0000259" key="4">
    <source>
        <dbReference type="Pfam" id="PF00394"/>
    </source>
</evidence>
<dbReference type="InterPro" id="IPR001117">
    <property type="entry name" value="Cu-oxidase_2nd"/>
</dbReference>
<dbReference type="GO" id="GO:0016491">
    <property type="term" value="F:oxidoreductase activity"/>
    <property type="evidence" value="ECO:0007669"/>
    <property type="project" value="InterPro"/>
</dbReference>
<dbReference type="Pfam" id="PF07732">
    <property type="entry name" value="Cu-oxidase_3"/>
    <property type="match status" value="1"/>
</dbReference>
<evidence type="ECO:0000256" key="1">
    <source>
        <dbReference type="ARBA" id="ARBA00010609"/>
    </source>
</evidence>
<dbReference type="InterPro" id="IPR045087">
    <property type="entry name" value="Cu-oxidase_fam"/>
</dbReference>
<dbReference type="GO" id="GO:0005507">
    <property type="term" value="F:copper ion binding"/>
    <property type="evidence" value="ECO:0007669"/>
    <property type="project" value="InterPro"/>
</dbReference>
<feature type="domain" description="Plastocyanin-like" evidence="4">
    <location>
        <begin position="160"/>
        <end position="303"/>
    </location>
</feature>
<evidence type="ECO:0000256" key="3">
    <source>
        <dbReference type="ARBA" id="ARBA00023180"/>
    </source>
</evidence>
<evidence type="ECO:0000313" key="7">
    <source>
        <dbReference type="EMBL" id="CAH7689407.1"/>
    </source>
</evidence>
<dbReference type="CDD" id="cd13857">
    <property type="entry name" value="CuRO_1_Diphenol_Ox"/>
    <property type="match status" value="1"/>
</dbReference>
<feature type="domain" description="Plastocyanin-like" evidence="5">
    <location>
        <begin position="434"/>
        <end position="544"/>
    </location>
</feature>
<dbReference type="Pfam" id="PF07731">
    <property type="entry name" value="Cu-oxidase_2"/>
    <property type="match status" value="1"/>
</dbReference>
<dbReference type="InterPro" id="IPR011706">
    <property type="entry name" value="Cu-oxidase_C"/>
</dbReference>
<protein>
    <submittedName>
        <fullName evidence="7">Multi-copper oxidase laccase-like protein</fullName>
    </submittedName>
</protein>
<evidence type="ECO:0000256" key="2">
    <source>
        <dbReference type="ARBA" id="ARBA00023008"/>
    </source>
</evidence>
<dbReference type="EMBL" id="CALTRL010006072">
    <property type="protein sequence ID" value="CAH7689407.1"/>
    <property type="molecule type" value="Genomic_DNA"/>
</dbReference>
<dbReference type="PANTHER" id="PTHR11709">
    <property type="entry name" value="MULTI-COPPER OXIDASE"/>
    <property type="match status" value="1"/>
</dbReference>
<evidence type="ECO:0000259" key="5">
    <source>
        <dbReference type="Pfam" id="PF07731"/>
    </source>
</evidence>
<dbReference type="Pfam" id="PF00394">
    <property type="entry name" value="Cu-oxidase"/>
    <property type="match status" value="1"/>
</dbReference>
<organism evidence="7 8">
    <name type="scientific">Phakopsora pachyrhizi</name>
    <name type="common">Asian soybean rust disease fungus</name>
    <dbReference type="NCBI Taxonomy" id="170000"/>
    <lineage>
        <taxon>Eukaryota</taxon>
        <taxon>Fungi</taxon>
        <taxon>Dikarya</taxon>
        <taxon>Basidiomycota</taxon>
        <taxon>Pucciniomycotina</taxon>
        <taxon>Pucciniomycetes</taxon>
        <taxon>Pucciniales</taxon>
        <taxon>Phakopsoraceae</taxon>
        <taxon>Phakopsora</taxon>
    </lineage>
</organism>
<dbReference type="AlphaFoldDB" id="A0AAV0BSK6"/>
<dbReference type="InterPro" id="IPR008972">
    <property type="entry name" value="Cupredoxin"/>
</dbReference>
<comment type="caution">
    <text evidence="7">The sequence shown here is derived from an EMBL/GenBank/DDBJ whole genome shotgun (WGS) entry which is preliminary data.</text>
</comment>
<proteinExistence type="inferred from homology"/>